<accession>A0ABT0DJ18</accession>
<evidence type="ECO:0000256" key="1">
    <source>
        <dbReference type="SAM" id="SignalP"/>
    </source>
</evidence>
<keyword evidence="3" id="KW-1185">Reference proteome</keyword>
<name>A0ABT0DJ18_9HYPH</name>
<proteinExistence type="predicted"/>
<protein>
    <submittedName>
        <fullName evidence="2">Uncharacterized protein</fullName>
    </submittedName>
</protein>
<dbReference type="NCBIfam" id="NF047412">
    <property type="entry name" value="sig_GCG_CRPN_rpt"/>
    <property type="match status" value="1"/>
</dbReference>
<gene>
    <name evidence="2" type="ORF">MWN33_04395</name>
</gene>
<feature type="signal peptide" evidence="1">
    <location>
        <begin position="1"/>
        <end position="38"/>
    </location>
</feature>
<dbReference type="EMBL" id="JALKCG010000001">
    <property type="protein sequence ID" value="MCK0207270.1"/>
    <property type="molecule type" value="Genomic_DNA"/>
</dbReference>
<evidence type="ECO:0000313" key="2">
    <source>
        <dbReference type="EMBL" id="MCK0207270.1"/>
    </source>
</evidence>
<sequence length="132" mass="13627">MNAYATPSTTPLAGRRRRPRPALLALSLLALLAVPAAASPLAATGLATQAAEASRPLVTPVAQGCGPGAWRGPWGGCRSTPYYGPLPGGGYAAPPGAPVYYGNGCPPGWWRGPWGHCRDTPYHGRLPNGGWQ</sequence>
<feature type="chain" id="PRO_5045329203" evidence="1">
    <location>
        <begin position="39"/>
        <end position="132"/>
    </location>
</feature>
<comment type="caution">
    <text evidence="2">The sequence shown here is derived from an EMBL/GenBank/DDBJ whole genome shotgun (WGS) entry which is preliminary data.</text>
</comment>
<reference evidence="3" key="2">
    <citation type="submission" date="2023-07" db="EMBL/GenBank/DDBJ databases">
        <title>Ancylobacter moscoviensis sp. nov., facultatively methylotrophic bacteria from activated sludge and the reclassification of Starkeya novella (Starkey 1934) Kelly et al. 2000 as Ancylobacter novellus comb. nov., Starkeya koreensis Im et al. 2006 as Ancylobacter koreensis comb.nov., Angulomicrobium tetraedrale Vasil'eva et al. 1986 as Ancylobacter tetraedralis comb. nov., Angulomicrobium amanitiforme Fritz et al. 2004 as Ancylobacter amanitiformis comb. nov. and Methylorhabdus multivorans Doronina et al. 1996 as Ancylobacter multivorans comb. nov. and emended description of the genus Ancylobacter.</title>
        <authorList>
            <person name="Doronina N."/>
            <person name="Chemodurova A."/>
            <person name="Grouzdev D."/>
            <person name="Koziaeva V."/>
            <person name="Shi W."/>
            <person name="Wu L."/>
            <person name="Kaparullina E."/>
        </authorList>
    </citation>
    <scope>NUCLEOTIDE SEQUENCE [LARGE SCALE GENOMIC DNA]</scope>
    <source>
        <strain evidence="3">Jip08</strain>
    </source>
</reference>
<reference evidence="2 3" key="1">
    <citation type="submission" date="2022-04" db="EMBL/GenBank/DDBJ databases">
        <authorList>
            <person name="Grouzdev D.S."/>
            <person name="Pantiukh K.S."/>
            <person name="Krutkina M.S."/>
        </authorList>
    </citation>
    <scope>NUCLEOTIDE SEQUENCE [LARGE SCALE GENOMIC DNA]</scope>
    <source>
        <strain evidence="2 3">Jip08</strain>
    </source>
</reference>
<evidence type="ECO:0000313" key="3">
    <source>
        <dbReference type="Proteomes" id="UP001202867"/>
    </source>
</evidence>
<keyword evidence="1" id="KW-0732">Signal</keyword>
<organism evidence="2 3">
    <name type="scientific">Ancylobacter koreensis</name>
    <dbReference type="NCBI Taxonomy" id="266121"/>
    <lineage>
        <taxon>Bacteria</taxon>
        <taxon>Pseudomonadati</taxon>
        <taxon>Pseudomonadota</taxon>
        <taxon>Alphaproteobacteria</taxon>
        <taxon>Hyphomicrobiales</taxon>
        <taxon>Xanthobacteraceae</taxon>
        <taxon>Ancylobacter</taxon>
    </lineage>
</organism>
<dbReference type="Proteomes" id="UP001202867">
    <property type="component" value="Unassembled WGS sequence"/>
</dbReference>
<dbReference type="InterPro" id="IPR058110">
    <property type="entry name" value="GCG_CRPN_dom"/>
</dbReference>